<dbReference type="SUPFAM" id="SSF54695">
    <property type="entry name" value="POZ domain"/>
    <property type="match status" value="1"/>
</dbReference>
<dbReference type="Gene3D" id="1.25.40.420">
    <property type="match status" value="1"/>
</dbReference>
<evidence type="ECO:0000259" key="4">
    <source>
        <dbReference type="PROSITE" id="PS50097"/>
    </source>
</evidence>
<dbReference type="Pfam" id="PF24681">
    <property type="entry name" value="Kelch_KLHDC2_KLHL20_DRC7"/>
    <property type="match status" value="1"/>
</dbReference>
<sequence>MTGFSALSHVDLSSIPGAPSPRAAHTCDVVQNFLVVFGGWSGREALGDAYAFHLKKKRWYLLNLRVIEYSTRRGKHVSLVLERNNHASSVYNNELYIFAGHDGNQWLSDMFAIDVGGLEESVSGLRFGQSVDVNVRVVEATGKVPSKRACHSMTLVGQLFYSFGGYDGSQCFNDLEVFDPTLGSWSRLSKPHGKKPPARNAHTMVTDGRNLYLLGGHSGSIHFDDIHMYSINSHTWTSLNFEGRVPPGVRGHACSFHKGEIYLFGGYNGDVPFNTLYVFNLRSSTWSIQDVSYDEAIERRQRATMVTLSDGLYIFGGFNGSNWLNDLHSIKFYNTILSGTNNLNWFVKNIGNYMNADSFSDVTIYASGKEIPAHKVILAANSTYFYDLLAHQDHEYSESEYEEEEEEDPGDYSDYDNDDYNHDDHRNGYDDDEYDRDKHDDDRSDAGSRSSRDSYERRKREEARERRRRRRTPRPRVIVRRQRREIRPKRAIVELNEWSLDSVMKLLEFLYTAKVEDLSNSNHYRVCEIMGLADSCSVVRLKNLCEEILVTKLDIENSCYLLKYSKLYNADYLRQCCFDFISENAADVMLTPGFEDLSSVPSLVLELAKLSINKMN</sequence>
<dbReference type="InterPro" id="IPR000210">
    <property type="entry name" value="BTB/POZ_dom"/>
</dbReference>
<dbReference type="Gene3D" id="2.120.10.80">
    <property type="entry name" value="Kelch-type beta propeller"/>
    <property type="match status" value="2"/>
</dbReference>
<dbReference type="SMART" id="SM00225">
    <property type="entry name" value="BTB"/>
    <property type="match status" value="1"/>
</dbReference>
<feature type="region of interest" description="Disordered" evidence="3">
    <location>
        <begin position="396"/>
        <end position="475"/>
    </location>
</feature>
<evidence type="ECO:0000313" key="6">
    <source>
        <dbReference type="Proteomes" id="UP000244803"/>
    </source>
</evidence>
<dbReference type="PANTHER" id="PTHR46093:SF18">
    <property type="entry name" value="FIBRONECTIN TYPE-III DOMAIN-CONTAINING PROTEIN"/>
    <property type="match status" value="1"/>
</dbReference>
<evidence type="ECO:0000256" key="2">
    <source>
        <dbReference type="ARBA" id="ARBA00022737"/>
    </source>
</evidence>
<protein>
    <recommendedName>
        <fullName evidence="4">BTB domain-containing protein</fullName>
    </recommendedName>
</protein>
<dbReference type="Pfam" id="PF01344">
    <property type="entry name" value="Kelch_1"/>
    <property type="match status" value="1"/>
</dbReference>
<dbReference type="PROSITE" id="PS50097">
    <property type="entry name" value="BTB"/>
    <property type="match status" value="1"/>
</dbReference>
<dbReference type="OrthoDB" id="10251809at2759"/>
<organism evidence="5 6">
    <name type="scientific">Theileria orientalis</name>
    <dbReference type="NCBI Taxonomy" id="68886"/>
    <lineage>
        <taxon>Eukaryota</taxon>
        <taxon>Sar</taxon>
        <taxon>Alveolata</taxon>
        <taxon>Apicomplexa</taxon>
        <taxon>Aconoidasida</taxon>
        <taxon>Piroplasmida</taxon>
        <taxon>Theileriidae</taxon>
        <taxon>Theileria</taxon>
    </lineage>
</organism>
<dbReference type="InterPro" id="IPR006652">
    <property type="entry name" value="Kelch_1"/>
</dbReference>
<evidence type="ECO:0000256" key="3">
    <source>
        <dbReference type="SAM" id="MobiDB-lite"/>
    </source>
</evidence>
<feature type="compositionally biased region" description="Basic residues" evidence="3">
    <location>
        <begin position="466"/>
        <end position="475"/>
    </location>
</feature>
<keyword evidence="2" id="KW-0677">Repeat</keyword>
<accession>A0A976M702</accession>
<name>A0A976M702_THEOR</name>
<dbReference type="Proteomes" id="UP000244803">
    <property type="component" value="Chromosome 4"/>
</dbReference>
<dbReference type="InterPro" id="IPR015915">
    <property type="entry name" value="Kelch-typ_b-propeller"/>
</dbReference>
<feature type="compositionally biased region" description="Acidic residues" evidence="3">
    <location>
        <begin position="398"/>
        <end position="418"/>
    </location>
</feature>
<feature type="compositionally biased region" description="Basic and acidic residues" evidence="3">
    <location>
        <begin position="419"/>
        <end position="465"/>
    </location>
</feature>
<dbReference type="InterPro" id="IPR011333">
    <property type="entry name" value="SKP1/BTB/POZ_sf"/>
</dbReference>
<dbReference type="AlphaFoldDB" id="A0A976M702"/>
<dbReference type="Pfam" id="PF00651">
    <property type="entry name" value="BTB"/>
    <property type="match status" value="1"/>
</dbReference>
<dbReference type="PANTHER" id="PTHR46093">
    <property type="entry name" value="ACYL-COA-BINDING DOMAIN-CONTAINING PROTEIN 5"/>
    <property type="match status" value="1"/>
</dbReference>
<dbReference type="SUPFAM" id="SSF117281">
    <property type="entry name" value="Kelch motif"/>
    <property type="match status" value="2"/>
</dbReference>
<evidence type="ECO:0000313" key="5">
    <source>
        <dbReference type="EMBL" id="UKJ89645.1"/>
    </source>
</evidence>
<dbReference type="EMBL" id="CP056067">
    <property type="protein sequence ID" value="UKJ89645.1"/>
    <property type="molecule type" value="Genomic_DNA"/>
</dbReference>
<feature type="domain" description="BTB" evidence="4">
    <location>
        <begin position="360"/>
        <end position="519"/>
    </location>
</feature>
<keyword evidence="1" id="KW-0880">Kelch repeat</keyword>
<dbReference type="Gene3D" id="3.30.710.10">
    <property type="entry name" value="Potassium Channel Kv1.1, Chain A"/>
    <property type="match status" value="1"/>
</dbReference>
<proteinExistence type="predicted"/>
<reference evidence="5" key="1">
    <citation type="submission" date="2022-07" db="EMBL/GenBank/DDBJ databases">
        <title>Evaluation of T. orientalis genome assembly methods using nanopore sequencing and analysis of variation between genomes.</title>
        <authorList>
            <person name="Yam J."/>
            <person name="Micallef M.L."/>
            <person name="Liu M."/>
            <person name="Djordjevic S.P."/>
            <person name="Bogema D.R."/>
            <person name="Jenkins C."/>
        </authorList>
    </citation>
    <scope>NUCLEOTIDE SEQUENCE</scope>
    <source>
        <strain evidence="5">Fish Creek</strain>
    </source>
</reference>
<evidence type="ECO:0000256" key="1">
    <source>
        <dbReference type="ARBA" id="ARBA00022441"/>
    </source>
</evidence>
<dbReference type="SMART" id="SM00612">
    <property type="entry name" value="Kelch"/>
    <property type="match status" value="3"/>
</dbReference>
<gene>
    <name evidence="5" type="ORF">MACJ_002897</name>
</gene>